<feature type="compositionally biased region" description="Polar residues" evidence="2">
    <location>
        <begin position="169"/>
        <end position="185"/>
    </location>
</feature>
<evidence type="ECO:0000313" key="3">
    <source>
        <dbReference type="EMBL" id="CAD8854761.1"/>
    </source>
</evidence>
<dbReference type="AlphaFoldDB" id="A0A7S1AHW2"/>
<feature type="coiled-coil region" evidence="1">
    <location>
        <begin position="317"/>
        <end position="445"/>
    </location>
</feature>
<reference evidence="3" key="1">
    <citation type="submission" date="2021-01" db="EMBL/GenBank/DDBJ databases">
        <authorList>
            <person name="Corre E."/>
            <person name="Pelletier E."/>
            <person name="Niang G."/>
            <person name="Scheremetjew M."/>
            <person name="Finn R."/>
            <person name="Kale V."/>
            <person name="Holt S."/>
            <person name="Cochrane G."/>
            <person name="Meng A."/>
            <person name="Brown T."/>
            <person name="Cohen L."/>
        </authorList>
    </citation>
    <scope>NUCLEOTIDE SEQUENCE</scope>
</reference>
<feature type="region of interest" description="Disordered" evidence="2">
    <location>
        <begin position="169"/>
        <end position="243"/>
    </location>
</feature>
<sequence length="470" mass="53597">MPTNGFWCFSSVDESDGIVTSSDFDHLRRRPQDVTRWRFDDDERWVDDNSIMVTTNKGVLALFSQANGQAVEGHSFDWEGVREKESRQSHGTFSNLFSRRWSSEKDSNLVLVPPTGITSFVCNVDDADAAGMEEMFEHMMDDQDADIMQAVGSHVFHDASQVQLSVQPPSAFNDETCSPALTSFPRSDRSSLRSEPQLSARGERPLSARSERPLSARSVTFNEEPSVRTLEPAVSEPKEASQTAASAVAHDDLEIELRRLQAQHEKDVKRAELQEEELNAHRTAMQDLNPTEEAVAHSRLSVQVTELKAHRHHERLAEKLTRSREVWRAEVEELRAQIKPQEAVQEVRKRRTMVQAQLEVEVAKLSHQHSHLEEENSRLIRDKARWHKAELHMEASSQAGNRERETLQAQRAALEEENERLRGEHQNMQELARDIEVSHAELRKERESILVLKEAMHRSEAAVLALGENH</sequence>
<gene>
    <name evidence="3" type="ORF">NSCI0253_LOCUS29113</name>
</gene>
<feature type="compositionally biased region" description="Basic and acidic residues" evidence="2">
    <location>
        <begin position="201"/>
        <end position="214"/>
    </location>
</feature>
<evidence type="ECO:0000256" key="2">
    <source>
        <dbReference type="SAM" id="MobiDB-lite"/>
    </source>
</evidence>
<accession>A0A7S1AHW2</accession>
<feature type="coiled-coil region" evidence="1">
    <location>
        <begin position="250"/>
        <end position="281"/>
    </location>
</feature>
<organism evidence="3">
    <name type="scientific">Noctiluca scintillans</name>
    <name type="common">Sea sparkle</name>
    <name type="synonym">Red tide dinoflagellate</name>
    <dbReference type="NCBI Taxonomy" id="2966"/>
    <lineage>
        <taxon>Eukaryota</taxon>
        <taxon>Sar</taxon>
        <taxon>Alveolata</taxon>
        <taxon>Dinophyceae</taxon>
        <taxon>Noctilucales</taxon>
        <taxon>Noctilucaceae</taxon>
        <taxon>Noctiluca</taxon>
    </lineage>
</organism>
<evidence type="ECO:0000256" key="1">
    <source>
        <dbReference type="SAM" id="Coils"/>
    </source>
</evidence>
<protein>
    <submittedName>
        <fullName evidence="3">Uncharacterized protein</fullName>
    </submittedName>
</protein>
<keyword evidence="1" id="KW-0175">Coiled coil</keyword>
<name>A0A7S1AHW2_NOCSC</name>
<dbReference type="EMBL" id="HBFQ01041063">
    <property type="protein sequence ID" value="CAD8854761.1"/>
    <property type="molecule type" value="Transcribed_RNA"/>
</dbReference>
<proteinExistence type="predicted"/>